<gene>
    <name evidence="1" type="ORF">S01H1_77899</name>
</gene>
<reference evidence="1" key="1">
    <citation type="journal article" date="2014" name="Front. Microbiol.">
        <title>High frequency of phylogenetically diverse reductive dehalogenase-homologous genes in deep subseafloor sedimentary metagenomes.</title>
        <authorList>
            <person name="Kawai M."/>
            <person name="Futagami T."/>
            <person name="Toyoda A."/>
            <person name="Takaki Y."/>
            <person name="Nishi S."/>
            <person name="Hori S."/>
            <person name="Arai W."/>
            <person name="Tsubouchi T."/>
            <person name="Morono Y."/>
            <person name="Uchiyama I."/>
            <person name="Ito T."/>
            <person name="Fujiyama A."/>
            <person name="Inagaki F."/>
            <person name="Takami H."/>
        </authorList>
    </citation>
    <scope>NUCLEOTIDE SEQUENCE</scope>
    <source>
        <strain evidence="1">Expedition CK06-06</strain>
    </source>
</reference>
<proteinExistence type="predicted"/>
<organism evidence="1">
    <name type="scientific">marine sediment metagenome</name>
    <dbReference type="NCBI Taxonomy" id="412755"/>
    <lineage>
        <taxon>unclassified sequences</taxon>
        <taxon>metagenomes</taxon>
        <taxon>ecological metagenomes</taxon>
    </lineage>
</organism>
<feature type="non-terminal residue" evidence="1">
    <location>
        <position position="1"/>
    </location>
</feature>
<protein>
    <submittedName>
        <fullName evidence="1">Uncharacterized protein</fullName>
    </submittedName>
</protein>
<accession>X0YXY8</accession>
<dbReference type="AlphaFoldDB" id="X0YXY8"/>
<dbReference type="EMBL" id="BARS01052390">
    <property type="protein sequence ID" value="GAG53123.1"/>
    <property type="molecule type" value="Genomic_DNA"/>
</dbReference>
<sequence length="70" mass="7545">GTICPRCNNLADIGALECRYCKTKFKTKSACDASDDEEKCIAIGTAVEELAKSDKELAEALSKALKTRGF</sequence>
<evidence type="ECO:0000313" key="1">
    <source>
        <dbReference type="EMBL" id="GAG53123.1"/>
    </source>
</evidence>
<name>X0YXY8_9ZZZZ</name>
<comment type="caution">
    <text evidence="1">The sequence shown here is derived from an EMBL/GenBank/DDBJ whole genome shotgun (WGS) entry which is preliminary data.</text>
</comment>